<evidence type="ECO:0000256" key="3">
    <source>
        <dbReference type="ARBA" id="ARBA00022840"/>
    </source>
</evidence>
<evidence type="ECO:0000313" key="6">
    <source>
        <dbReference type="WBParaSite" id="TASK_0000317801-mRNA-1"/>
    </source>
</evidence>
<dbReference type="GO" id="GO:0140662">
    <property type="term" value="F:ATP-dependent protein folding chaperone"/>
    <property type="evidence" value="ECO:0007669"/>
    <property type="project" value="InterPro"/>
</dbReference>
<keyword evidence="2" id="KW-0547">Nucleotide-binding</keyword>
<dbReference type="Gene3D" id="3.30.420.40">
    <property type="match status" value="1"/>
</dbReference>
<dbReference type="FunFam" id="3.30.420.40:FF:000028">
    <property type="entry name" value="heat shock 70 kDa protein-like"/>
    <property type="match status" value="1"/>
</dbReference>
<evidence type="ECO:0000313" key="4">
    <source>
        <dbReference type="EMBL" id="VDK27755.1"/>
    </source>
</evidence>
<evidence type="ECO:0000256" key="1">
    <source>
        <dbReference type="ARBA" id="ARBA00007381"/>
    </source>
</evidence>
<dbReference type="Proteomes" id="UP000282613">
    <property type="component" value="Unassembled WGS sequence"/>
</dbReference>
<evidence type="ECO:0000256" key="2">
    <source>
        <dbReference type="ARBA" id="ARBA00022741"/>
    </source>
</evidence>
<dbReference type="PANTHER" id="PTHR19375">
    <property type="entry name" value="HEAT SHOCK PROTEIN 70KDA"/>
    <property type="match status" value="1"/>
</dbReference>
<dbReference type="GO" id="GO:0005524">
    <property type="term" value="F:ATP binding"/>
    <property type="evidence" value="ECO:0007669"/>
    <property type="project" value="UniProtKB-KW"/>
</dbReference>
<dbReference type="Pfam" id="PF00012">
    <property type="entry name" value="HSP70"/>
    <property type="match status" value="1"/>
</dbReference>
<protein>
    <submittedName>
        <fullName evidence="6">Heat shock protein 70</fullName>
    </submittedName>
</protein>
<sequence length="93" mass="10052">MGACTSRESISAGPAIGIDLGSTFSCVGVSRHGKVDIIANSQGYRKMPSYVAFRGEEHFIGVAAKNRAAMNPMNTVYDVKRLIGRRFDDEAVQ</sequence>
<dbReference type="SUPFAM" id="SSF53067">
    <property type="entry name" value="Actin-like ATPase domain"/>
    <property type="match status" value="1"/>
</dbReference>
<dbReference type="InterPro" id="IPR013126">
    <property type="entry name" value="Hsp_70_fam"/>
</dbReference>
<evidence type="ECO:0000313" key="5">
    <source>
        <dbReference type="Proteomes" id="UP000282613"/>
    </source>
</evidence>
<dbReference type="WBParaSite" id="TASK_0000317801-mRNA-1">
    <property type="protein sequence ID" value="TASK_0000317801-mRNA-1"/>
    <property type="gene ID" value="TASK_0000317801"/>
</dbReference>
<reference evidence="6" key="1">
    <citation type="submission" date="2017-02" db="UniProtKB">
        <authorList>
            <consortium name="WormBaseParasite"/>
        </authorList>
    </citation>
    <scope>IDENTIFICATION</scope>
</reference>
<keyword evidence="5" id="KW-1185">Reference proteome</keyword>
<dbReference type="STRING" id="60517.A0A0R3W0I4"/>
<name>A0A0R3W0I4_TAEAS</name>
<comment type="similarity">
    <text evidence="1">Belongs to the heat shock protein 70 family.</text>
</comment>
<organism evidence="6">
    <name type="scientific">Taenia asiatica</name>
    <name type="common">Asian tapeworm</name>
    <dbReference type="NCBI Taxonomy" id="60517"/>
    <lineage>
        <taxon>Eukaryota</taxon>
        <taxon>Metazoa</taxon>
        <taxon>Spiralia</taxon>
        <taxon>Lophotrochozoa</taxon>
        <taxon>Platyhelminthes</taxon>
        <taxon>Cestoda</taxon>
        <taxon>Eucestoda</taxon>
        <taxon>Cyclophyllidea</taxon>
        <taxon>Taeniidae</taxon>
        <taxon>Taenia</taxon>
    </lineage>
</organism>
<dbReference type="InterPro" id="IPR043129">
    <property type="entry name" value="ATPase_NBD"/>
</dbReference>
<dbReference type="OrthoDB" id="6259187at2759"/>
<dbReference type="PRINTS" id="PR00301">
    <property type="entry name" value="HEATSHOCK70"/>
</dbReference>
<reference evidence="4 5" key="2">
    <citation type="submission" date="2018-11" db="EMBL/GenBank/DDBJ databases">
        <authorList>
            <consortium name="Pathogen Informatics"/>
        </authorList>
    </citation>
    <scope>NUCLEOTIDE SEQUENCE [LARGE SCALE GENOMIC DNA]</scope>
</reference>
<accession>A0A0R3W0I4</accession>
<dbReference type="EMBL" id="UYRS01006803">
    <property type="protein sequence ID" value="VDK27755.1"/>
    <property type="molecule type" value="Genomic_DNA"/>
</dbReference>
<dbReference type="AlphaFoldDB" id="A0A0R3W0I4"/>
<proteinExistence type="inferred from homology"/>
<keyword evidence="3" id="KW-0067">ATP-binding</keyword>
<gene>
    <name evidence="4" type="ORF">TASK_LOCUS3179</name>
</gene>